<evidence type="ECO:0000313" key="3">
    <source>
        <dbReference type="Proteomes" id="UP000016426"/>
    </source>
</evidence>
<name>A0ABP2XRK0_9NEIS</name>
<dbReference type="RefSeq" id="WP_021475352.1">
    <property type="nucleotide sequence ID" value="NZ_AVPH01000033.1"/>
</dbReference>
<comment type="caution">
    <text evidence="2">The sequence shown here is derived from an EMBL/GenBank/DDBJ whole genome shotgun (WGS) entry which is preliminary data.</text>
</comment>
<gene>
    <name evidence="2" type="ORF">O166_20455</name>
</gene>
<feature type="chain" id="PRO_5045595489" evidence="1">
    <location>
        <begin position="21"/>
        <end position="140"/>
    </location>
</feature>
<organism evidence="2 3">
    <name type="scientific">Pseudogulbenkiania ferrooxidans EGD-HP2</name>
    <dbReference type="NCBI Taxonomy" id="1388764"/>
    <lineage>
        <taxon>Bacteria</taxon>
        <taxon>Pseudomonadati</taxon>
        <taxon>Pseudomonadota</taxon>
        <taxon>Betaproteobacteria</taxon>
        <taxon>Neisseriales</taxon>
        <taxon>Chromobacteriaceae</taxon>
        <taxon>Pseudogulbenkiania</taxon>
    </lineage>
</organism>
<accession>A0ABP2XRK0</accession>
<evidence type="ECO:0000256" key="1">
    <source>
        <dbReference type="SAM" id="SignalP"/>
    </source>
</evidence>
<feature type="signal peptide" evidence="1">
    <location>
        <begin position="1"/>
        <end position="20"/>
    </location>
</feature>
<keyword evidence="3" id="KW-1185">Reference proteome</keyword>
<protein>
    <submittedName>
        <fullName evidence="2">Uncharacterized protein</fullName>
    </submittedName>
</protein>
<evidence type="ECO:0000313" key="2">
    <source>
        <dbReference type="EMBL" id="ERE19363.1"/>
    </source>
</evidence>
<reference evidence="2 3" key="1">
    <citation type="journal article" date="2013" name="Genome Announc.">
        <title>Genome Sequence of the Pigment-Producing Bacterium Pseudogulbenkiania ferrooxidans, Isolated from Loktak Lake.</title>
        <authorList>
            <person name="Puranik S."/>
            <person name="Talkal R."/>
            <person name="Qureshi A."/>
            <person name="Khardenavis A."/>
            <person name="Kapley A."/>
            <person name="Purohit H.J."/>
        </authorList>
    </citation>
    <scope>NUCLEOTIDE SEQUENCE [LARGE SCALE GENOMIC DNA]</scope>
    <source>
        <strain evidence="2 3">EGD-HP2</strain>
    </source>
</reference>
<dbReference type="Proteomes" id="UP000016426">
    <property type="component" value="Unassembled WGS sequence"/>
</dbReference>
<sequence>MKRRALLALSLLVLAGQSLAAKDIAQASDFLDYLHPGTNNAPLTYHDLIMGDSYHLYFMFNSSQPPAQYRQWTEERLRRELLPMLDRYACADTLAASPGDDMRWPEYRRKGGNLVVHVESLEDVDYVVDVIAPGRPDICR</sequence>
<proteinExistence type="predicted"/>
<keyword evidence="1" id="KW-0732">Signal</keyword>
<dbReference type="EMBL" id="AVPH01000033">
    <property type="protein sequence ID" value="ERE19363.1"/>
    <property type="molecule type" value="Genomic_DNA"/>
</dbReference>